<feature type="compositionally biased region" description="Polar residues" evidence="1">
    <location>
        <begin position="474"/>
        <end position="490"/>
    </location>
</feature>
<dbReference type="InterPro" id="IPR001715">
    <property type="entry name" value="CH_dom"/>
</dbReference>
<feature type="compositionally biased region" description="Basic and acidic residues" evidence="1">
    <location>
        <begin position="350"/>
        <end position="364"/>
    </location>
</feature>
<dbReference type="GO" id="GO:0007015">
    <property type="term" value="P:actin filament organization"/>
    <property type="evidence" value="ECO:0007669"/>
    <property type="project" value="TreeGrafter"/>
</dbReference>
<feature type="region of interest" description="Disordered" evidence="1">
    <location>
        <begin position="211"/>
        <end position="620"/>
    </location>
</feature>
<dbReference type="PANTHER" id="PTHR47385:SF14">
    <property type="entry name" value="TRANSGELIN"/>
    <property type="match status" value="1"/>
</dbReference>
<feature type="region of interest" description="Disordered" evidence="1">
    <location>
        <begin position="133"/>
        <end position="189"/>
    </location>
</feature>
<feature type="compositionally biased region" description="Polar residues" evidence="1">
    <location>
        <begin position="160"/>
        <end position="189"/>
    </location>
</feature>
<keyword evidence="4" id="KW-1185">Reference proteome</keyword>
<dbReference type="PRINTS" id="PR00888">
    <property type="entry name" value="SM22CALPONIN"/>
</dbReference>
<feature type="compositionally biased region" description="Basic and acidic residues" evidence="1">
    <location>
        <begin position="541"/>
        <end position="564"/>
    </location>
</feature>
<organism evidence="3 4">
    <name type="scientific">Gomphillus americanus</name>
    <dbReference type="NCBI Taxonomy" id="1940652"/>
    <lineage>
        <taxon>Eukaryota</taxon>
        <taxon>Fungi</taxon>
        <taxon>Dikarya</taxon>
        <taxon>Ascomycota</taxon>
        <taxon>Pezizomycotina</taxon>
        <taxon>Lecanoromycetes</taxon>
        <taxon>OSLEUM clade</taxon>
        <taxon>Ostropomycetidae</taxon>
        <taxon>Ostropales</taxon>
        <taxon>Graphidaceae</taxon>
        <taxon>Gomphilloideae</taxon>
        <taxon>Gomphillus</taxon>
    </lineage>
</organism>
<evidence type="ECO:0000256" key="1">
    <source>
        <dbReference type="SAM" id="MobiDB-lite"/>
    </source>
</evidence>
<dbReference type="OrthoDB" id="21595at2759"/>
<comment type="caution">
    <text evidence="3">The sequence shown here is derived from an EMBL/GenBank/DDBJ whole genome shotgun (WGS) entry which is preliminary data.</text>
</comment>
<feature type="compositionally biased region" description="Polar residues" evidence="1">
    <location>
        <begin position="211"/>
        <end position="223"/>
    </location>
</feature>
<dbReference type="PANTHER" id="PTHR47385">
    <property type="entry name" value="CALPONIN"/>
    <property type="match status" value="1"/>
</dbReference>
<accession>A0A8H3F9R9</accession>
<dbReference type="Proteomes" id="UP000664169">
    <property type="component" value="Unassembled WGS sequence"/>
</dbReference>
<dbReference type="Gene3D" id="1.10.418.10">
    <property type="entry name" value="Calponin-like domain"/>
    <property type="match status" value="1"/>
</dbReference>
<reference evidence="3" key="1">
    <citation type="submission" date="2021-03" db="EMBL/GenBank/DDBJ databases">
        <authorList>
            <person name="Tagirdzhanova G."/>
        </authorList>
    </citation>
    <scope>NUCLEOTIDE SEQUENCE</scope>
</reference>
<feature type="compositionally biased region" description="Basic and acidic residues" evidence="1">
    <location>
        <begin position="148"/>
        <end position="159"/>
    </location>
</feature>
<dbReference type="GO" id="GO:0015629">
    <property type="term" value="C:actin cytoskeleton"/>
    <property type="evidence" value="ECO:0007669"/>
    <property type="project" value="TreeGrafter"/>
</dbReference>
<feature type="compositionally biased region" description="Basic and acidic residues" evidence="1">
    <location>
        <begin position="232"/>
        <end position="340"/>
    </location>
</feature>
<evidence type="ECO:0000313" key="4">
    <source>
        <dbReference type="Proteomes" id="UP000664169"/>
    </source>
</evidence>
<evidence type="ECO:0000259" key="2">
    <source>
        <dbReference type="PROSITE" id="PS50021"/>
    </source>
</evidence>
<evidence type="ECO:0000313" key="3">
    <source>
        <dbReference type="EMBL" id="CAF9920373.1"/>
    </source>
</evidence>
<dbReference type="PROSITE" id="PS50021">
    <property type="entry name" value="CH"/>
    <property type="match status" value="1"/>
</dbReference>
<feature type="compositionally biased region" description="Polar residues" evidence="1">
    <location>
        <begin position="419"/>
        <end position="435"/>
    </location>
</feature>
<name>A0A8H3F9R9_9LECA</name>
<dbReference type="InterPro" id="IPR003096">
    <property type="entry name" value="SM22_calponin"/>
</dbReference>
<dbReference type="SMART" id="SM00033">
    <property type="entry name" value="CH"/>
    <property type="match status" value="1"/>
</dbReference>
<proteinExistence type="predicted"/>
<sequence>MASVSSLDKDLRAMRLDKYTPARANEVRKWIEDVLDTNINSDLLEALKDGTILCRLANTALGPNSVRFKESSMPFVQMENISHFLRVCQAPPLNLPAHDIFLTVDLYESKDPAQVLQCIEAFSRKASALHPERIPAAIGGKKATSATPDRESSAAKERNSYSPQHTRDISSNSIGGVTGSGRSSPTKSINTAPAWNYAQYGWMGGASQGNQGVTFGSRRQITTPAPKVPSLAEKERKRREAEAEEERQRQETALIEARKQAENRIKEEEQRVAAERQHAEEEARRREADRLQVEAEKRRWEEEERKWRQEEDERIREEKASEIRLDEDRRRRRANSDARLKGQFLSQYQAEHEQISAEKARISELEQQLAEAKAREQQYENERKRLAQSHELSDSMPEDSTGAIDTQPHDPDEQAWNDAETSYTRGQQKQSQASPSPRPLPTPQTTIAPSVRPLPVPTAKQEEEMPARPLPNPISYNSTPQTPNRTDQYLANNPAPTASTPASHIPPEAAFSSTVESEAEAQRRITSQKATKAGGWASKSLLEREMERERLRQQEWEAAQKETQDAAAKGFQDPNAGSGPGQSWDVHSYGYMGGDNMNKGTSGVYAGRRQILGPRPLEKK</sequence>
<dbReference type="AlphaFoldDB" id="A0A8H3F9R9"/>
<dbReference type="EMBL" id="CAJPDQ010000015">
    <property type="protein sequence ID" value="CAF9920373.1"/>
    <property type="molecule type" value="Genomic_DNA"/>
</dbReference>
<dbReference type="InterPro" id="IPR036872">
    <property type="entry name" value="CH_dom_sf"/>
</dbReference>
<dbReference type="GO" id="GO:0051015">
    <property type="term" value="F:actin filament binding"/>
    <property type="evidence" value="ECO:0007669"/>
    <property type="project" value="TreeGrafter"/>
</dbReference>
<gene>
    <name evidence="3" type="ORF">GOMPHAMPRED_002068</name>
</gene>
<feature type="compositionally biased region" description="Low complexity" evidence="1">
    <location>
        <begin position="491"/>
        <end position="503"/>
    </location>
</feature>
<feature type="compositionally biased region" description="Basic and acidic residues" evidence="1">
    <location>
        <begin position="372"/>
        <end position="385"/>
    </location>
</feature>
<feature type="domain" description="Calponin-homology (CH)" evidence="2">
    <location>
        <begin position="21"/>
        <end position="127"/>
    </location>
</feature>
<dbReference type="Pfam" id="PF00307">
    <property type="entry name" value="CH"/>
    <property type="match status" value="1"/>
</dbReference>
<protein>
    <recommendedName>
        <fullName evidence="2">Calponin-homology (CH) domain-containing protein</fullName>
    </recommendedName>
</protein>
<dbReference type="InterPro" id="IPR050606">
    <property type="entry name" value="Calponin-like"/>
</dbReference>
<dbReference type="SUPFAM" id="SSF47576">
    <property type="entry name" value="Calponin-homology domain, CH-domain"/>
    <property type="match status" value="1"/>
</dbReference>